<evidence type="ECO:0000313" key="1">
    <source>
        <dbReference type="EMBL" id="MFD2202316.1"/>
    </source>
</evidence>
<organism evidence="1 2">
    <name type="scientific">Shivajiella indica</name>
    <dbReference type="NCBI Taxonomy" id="872115"/>
    <lineage>
        <taxon>Bacteria</taxon>
        <taxon>Pseudomonadati</taxon>
        <taxon>Bacteroidota</taxon>
        <taxon>Cytophagia</taxon>
        <taxon>Cytophagales</taxon>
        <taxon>Cyclobacteriaceae</taxon>
        <taxon>Shivajiella</taxon>
    </lineage>
</organism>
<dbReference type="Pfam" id="PF14054">
    <property type="entry name" value="DUF4249"/>
    <property type="match status" value="1"/>
</dbReference>
<name>A0ABW5BAG5_9BACT</name>
<dbReference type="EMBL" id="JBHUIV010000016">
    <property type="protein sequence ID" value="MFD2202316.1"/>
    <property type="molecule type" value="Genomic_DNA"/>
</dbReference>
<reference evidence="2" key="1">
    <citation type="journal article" date="2019" name="Int. J. Syst. Evol. Microbiol.">
        <title>The Global Catalogue of Microorganisms (GCM) 10K type strain sequencing project: providing services to taxonomists for standard genome sequencing and annotation.</title>
        <authorList>
            <consortium name="The Broad Institute Genomics Platform"/>
            <consortium name="The Broad Institute Genome Sequencing Center for Infectious Disease"/>
            <person name="Wu L."/>
            <person name="Ma J."/>
        </authorList>
    </citation>
    <scope>NUCLEOTIDE SEQUENCE [LARGE SCALE GENOMIC DNA]</scope>
    <source>
        <strain evidence="2">KCTC 19812</strain>
    </source>
</reference>
<comment type="caution">
    <text evidence="1">The sequence shown here is derived from an EMBL/GenBank/DDBJ whole genome shotgun (WGS) entry which is preliminary data.</text>
</comment>
<evidence type="ECO:0000313" key="2">
    <source>
        <dbReference type="Proteomes" id="UP001597414"/>
    </source>
</evidence>
<dbReference type="InterPro" id="IPR025345">
    <property type="entry name" value="DUF4249"/>
</dbReference>
<proteinExistence type="predicted"/>
<dbReference type="Proteomes" id="UP001597414">
    <property type="component" value="Unassembled WGS sequence"/>
</dbReference>
<protein>
    <submittedName>
        <fullName evidence="1">DUF4249 domain-containing protein</fullName>
    </submittedName>
</protein>
<sequence length="341" mass="38506">MTNCIDPYAFKAAEPDGIINIEGFITTVPKAHRVRVSRADKFGPEFVGLNRGVALAKVLIKDDLGRVEILEEEGSGIYRTSVDFRAEIGRTYNLEVELREGQRYISLPETVVPVPALDSVTFQSVRKPSLERLNDEIGVQVLAHFQDPGDEQNFYFWNLLMSDFQVIGEPELNHNGPNHPTCPRCPNPLECCRICYGQEVPKPTRVITTDDIDFNGNYKRREIAYIEDDGLRFKGIYRLDMQHLSVSPSAHRYLKLVGQQLSVSGTVFDPPPANIRGNFLSLQDTQEEVLGHFIAADEIPIRLYIDGEDLEFVLRPQTLIPTDCRASFRGKTTTAPIDWNP</sequence>
<keyword evidence="2" id="KW-1185">Reference proteome</keyword>
<gene>
    <name evidence="1" type="ORF">ACFSKV_12145</name>
</gene>
<accession>A0ABW5BAG5</accession>